<comment type="function">
    <text evidence="1 10">Produces ATP from ADP in the presence of a proton gradient across the membrane. The gamma chain is believed to be important in regulating ATPase activity and the flow of protons through the CF(0) complex.</text>
</comment>
<dbReference type="PROSITE" id="PS00153">
    <property type="entry name" value="ATPASE_GAMMA"/>
    <property type="match status" value="1"/>
</dbReference>
<dbReference type="GO" id="GO:0042777">
    <property type="term" value="P:proton motive force-driven plasma membrane ATP synthesis"/>
    <property type="evidence" value="ECO:0007669"/>
    <property type="project" value="UniProtKB-UniRule"/>
</dbReference>
<reference evidence="11 13" key="1">
    <citation type="submission" date="2017-03" db="EMBL/GenBank/DDBJ databases">
        <title>Genome sequence of Clostridium chromiireducens DSM 23318.</title>
        <authorList>
            <person name="Poehlein A."/>
            <person name="Daniel R."/>
        </authorList>
    </citation>
    <scope>NUCLEOTIDE SEQUENCE [LARGE SCALE GENOMIC DNA]</scope>
    <source>
        <strain evidence="11 13">DSM 23318</strain>
    </source>
</reference>
<dbReference type="Gene3D" id="3.40.1380.10">
    <property type="match status" value="1"/>
</dbReference>
<keyword evidence="7 10" id="KW-0472">Membrane</keyword>
<evidence type="ECO:0000256" key="2">
    <source>
        <dbReference type="ARBA" id="ARBA00004170"/>
    </source>
</evidence>
<name>A0A1V4IWB8_9CLOT</name>
<dbReference type="STRING" id="225345.CLCHR_13280"/>
<proteinExistence type="inferred from homology"/>
<dbReference type="HAMAP" id="MF_00815">
    <property type="entry name" value="ATP_synth_gamma_bact"/>
    <property type="match status" value="1"/>
</dbReference>
<keyword evidence="8 10" id="KW-0139">CF(1)</keyword>
<evidence type="ECO:0000313" key="12">
    <source>
        <dbReference type="EMBL" id="RII32425.1"/>
    </source>
</evidence>
<keyword evidence="10" id="KW-1003">Cell membrane</keyword>
<evidence type="ECO:0000313" key="14">
    <source>
        <dbReference type="Proteomes" id="UP000265930"/>
    </source>
</evidence>
<dbReference type="Gene3D" id="1.10.287.80">
    <property type="entry name" value="ATP synthase, gamma subunit, helix hairpin domain"/>
    <property type="match status" value="1"/>
</dbReference>
<evidence type="ECO:0000256" key="3">
    <source>
        <dbReference type="ARBA" id="ARBA00007681"/>
    </source>
</evidence>
<dbReference type="PRINTS" id="PR00126">
    <property type="entry name" value="ATPASEGAMMA"/>
</dbReference>
<dbReference type="GO" id="GO:0046933">
    <property type="term" value="F:proton-transporting ATP synthase activity, rotational mechanism"/>
    <property type="evidence" value="ECO:0007669"/>
    <property type="project" value="UniProtKB-UniRule"/>
</dbReference>
<organism evidence="11 13">
    <name type="scientific">Clostridium chromiireducens</name>
    <dbReference type="NCBI Taxonomy" id="225345"/>
    <lineage>
        <taxon>Bacteria</taxon>
        <taxon>Bacillati</taxon>
        <taxon>Bacillota</taxon>
        <taxon>Clostridia</taxon>
        <taxon>Eubacteriales</taxon>
        <taxon>Clostridiaceae</taxon>
        <taxon>Clostridium</taxon>
    </lineage>
</organism>
<evidence type="ECO:0000256" key="10">
    <source>
        <dbReference type="HAMAP-Rule" id="MF_00815"/>
    </source>
</evidence>
<dbReference type="SUPFAM" id="SSF52943">
    <property type="entry name" value="ATP synthase (F1-ATPase), gamma subunit"/>
    <property type="match status" value="1"/>
</dbReference>
<dbReference type="InterPro" id="IPR000131">
    <property type="entry name" value="ATP_synth_F1_gsu"/>
</dbReference>
<accession>A0A1V4IWB8</accession>
<evidence type="ECO:0000256" key="8">
    <source>
        <dbReference type="ARBA" id="ARBA00023196"/>
    </source>
</evidence>
<dbReference type="AlphaFoldDB" id="A0A1V4IWB8"/>
<dbReference type="GO" id="GO:0045259">
    <property type="term" value="C:proton-transporting ATP synthase complex"/>
    <property type="evidence" value="ECO:0007669"/>
    <property type="project" value="UniProtKB-KW"/>
</dbReference>
<dbReference type="OrthoDB" id="9812769at2"/>
<evidence type="ECO:0000256" key="5">
    <source>
        <dbReference type="ARBA" id="ARBA00022781"/>
    </source>
</evidence>
<keyword evidence="6 10" id="KW-0406">Ion transport</keyword>
<gene>
    <name evidence="10 11" type="primary">atpG</name>
    <name evidence="11" type="ORF">CLCHR_13280</name>
    <name evidence="12" type="ORF">D2A34_22360</name>
</gene>
<evidence type="ECO:0000313" key="13">
    <source>
        <dbReference type="Proteomes" id="UP000191056"/>
    </source>
</evidence>
<keyword evidence="4 10" id="KW-0813">Transport</keyword>
<dbReference type="Proteomes" id="UP000265930">
    <property type="component" value="Unassembled WGS sequence"/>
</dbReference>
<evidence type="ECO:0000256" key="9">
    <source>
        <dbReference type="ARBA" id="ARBA00023310"/>
    </source>
</evidence>
<dbReference type="Pfam" id="PF00231">
    <property type="entry name" value="ATP-synt"/>
    <property type="match status" value="1"/>
</dbReference>
<evidence type="ECO:0000256" key="7">
    <source>
        <dbReference type="ARBA" id="ARBA00023136"/>
    </source>
</evidence>
<dbReference type="EMBL" id="QXDJ01000007">
    <property type="protein sequence ID" value="RII32425.1"/>
    <property type="molecule type" value="Genomic_DNA"/>
</dbReference>
<comment type="subunit">
    <text evidence="10">F-type ATPases have 2 components, CF(1) - the catalytic core - and CF(0) - the membrane proton channel. CF(1) has five subunits: alpha(3), beta(3), gamma(1), delta(1), epsilon(1). CF(0) has three main subunits: a, b and c.</text>
</comment>
<protein>
    <recommendedName>
        <fullName evidence="10">ATP synthase gamma chain</fullName>
    </recommendedName>
    <alternativeName>
        <fullName evidence="10">ATP synthase F1 sector gamma subunit</fullName>
    </alternativeName>
    <alternativeName>
        <fullName evidence="10">F-ATPase gamma subunit</fullName>
    </alternativeName>
</protein>
<dbReference type="Proteomes" id="UP000191056">
    <property type="component" value="Unassembled WGS sequence"/>
</dbReference>
<dbReference type="GO" id="GO:0005524">
    <property type="term" value="F:ATP binding"/>
    <property type="evidence" value="ECO:0007669"/>
    <property type="project" value="UniProtKB-UniRule"/>
</dbReference>
<dbReference type="GO" id="GO:0005886">
    <property type="term" value="C:plasma membrane"/>
    <property type="evidence" value="ECO:0007669"/>
    <property type="project" value="UniProtKB-SubCell"/>
</dbReference>
<dbReference type="InterPro" id="IPR023632">
    <property type="entry name" value="ATP_synth_F1_gsu_CS"/>
</dbReference>
<evidence type="ECO:0000256" key="1">
    <source>
        <dbReference type="ARBA" id="ARBA00003456"/>
    </source>
</evidence>
<evidence type="ECO:0000256" key="6">
    <source>
        <dbReference type="ARBA" id="ARBA00023065"/>
    </source>
</evidence>
<reference evidence="12 14" key="2">
    <citation type="submission" date="2018-08" db="EMBL/GenBank/DDBJ databases">
        <title>Genome of Clostridium chromiireducens C1, DSM12136.</title>
        <authorList>
            <person name="Xing M."/>
            <person name="Wei Y."/>
            <person name="Ang E.L."/>
            <person name="Zhao H."/>
            <person name="Zhang Y."/>
        </authorList>
    </citation>
    <scope>NUCLEOTIDE SEQUENCE [LARGE SCALE GENOMIC DNA]</scope>
    <source>
        <strain evidence="12 14">C1</strain>
    </source>
</reference>
<dbReference type="PANTHER" id="PTHR11693">
    <property type="entry name" value="ATP SYNTHASE GAMMA CHAIN"/>
    <property type="match status" value="1"/>
</dbReference>
<keyword evidence="13" id="KW-1185">Reference proteome</keyword>
<dbReference type="InterPro" id="IPR035968">
    <property type="entry name" value="ATP_synth_F1_ATPase_gsu"/>
</dbReference>
<dbReference type="NCBIfam" id="TIGR01146">
    <property type="entry name" value="ATPsyn_F1gamma"/>
    <property type="match status" value="1"/>
</dbReference>
<comment type="similarity">
    <text evidence="3 10">Belongs to the ATPase gamma chain family.</text>
</comment>
<evidence type="ECO:0000313" key="11">
    <source>
        <dbReference type="EMBL" id="OPJ64074.1"/>
    </source>
</evidence>
<dbReference type="RefSeq" id="WP_079438904.1">
    <property type="nucleotide sequence ID" value="NZ_MZGT01000014.1"/>
</dbReference>
<dbReference type="EMBL" id="MZGT01000014">
    <property type="protein sequence ID" value="OPJ64074.1"/>
    <property type="molecule type" value="Genomic_DNA"/>
</dbReference>
<comment type="caution">
    <text evidence="11">The sequence shown here is derived from an EMBL/GenBank/DDBJ whole genome shotgun (WGS) entry which is preliminary data.</text>
</comment>
<keyword evidence="5 10" id="KW-0375">Hydrogen ion transport</keyword>
<comment type="subcellular location">
    <subcellularLocation>
        <location evidence="10">Cell membrane</location>
        <topology evidence="10">Peripheral membrane protein</topology>
    </subcellularLocation>
    <subcellularLocation>
        <location evidence="2">Membrane</location>
        <topology evidence="2">Peripheral membrane protein</topology>
    </subcellularLocation>
</comment>
<dbReference type="CDD" id="cd12151">
    <property type="entry name" value="F1-ATPase_gamma"/>
    <property type="match status" value="1"/>
</dbReference>
<evidence type="ECO:0000256" key="4">
    <source>
        <dbReference type="ARBA" id="ARBA00022448"/>
    </source>
</evidence>
<dbReference type="PANTHER" id="PTHR11693:SF22">
    <property type="entry name" value="ATP SYNTHASE SUBUNIT GAMMA, MITOCHONDRIAL"/>
    <property type="match status" value="1"/>
</dbReference>
<keyword evidence="9 10" id="KW-0066">ATP synthesis</keyword>
<sequence>MGAAGLLDIKKRLKSVENTRKITNAMGLVATSKLRKSKNELTVNNGFIDATEPIIKNLASTVSGYGNNIYINGNKSENKLYVVITSDSGLCGGFNSNVVSYLESITREKRKNAKIILVGAKGGSYLRRAKLEPIAEYVGISDLPTVSDAKMIFDKALDMYLNEEVSEINIVYSNFVSAVKQEPKAVKILPIEKSEGNTNSAIIQPDLETILEDALNIYIKGKIRSILLSSKCSEQSSRMQAMDGATKNADDLLSDLKLKFNRIRQGVITQEISEIVGGAAAQNT</sequence>